<feature type="region of interest" description="Disordered" evidence="4">
    <location>
        <begin position="572"/>
        <end position="622"/>
    </location>
</feature>
<feature type="domain" description="ShKT" evidence="7">
    <location>
        <begin position="232"/>
        <end position="268"/>
    </location>
</feature>
<dbReference type="InterPro" id="IPR002557">
    <property type="entry name" value="Chitin-bd_dom"/>
</dbReference>
<feature type="domain" description="Chitin-binding type-2" evidence="6">
    <location>
        <begin position="493"/>
        <end position="555"/>
    </location>
</feature>
<sequence length="773" mass="81628">MIFAIWLVLAFCGGKVLSTYCVPKSSPYDPANLDTYPLGIQNPPTYQTTTAALIDTSVQAVKDYIVDKHNCLRTLITPTAANMLEMVWNNEVAAGAQQHADNCVFAHNSPSNRSTSQWSMGGQNLFQNGGTIPMTWRNAIDAWFNEVYSCTDGTATSCTTGAVIGHYTQVAWAKSWQIGCGARICAGTVLFVCNYNPLGNYNQPIEPVYQTGPPCGACPSYCKEGKLCTNHCNYFDAYTNCPTLTAGPGGCTLGTGPNAANCAATCKCGRNDGLTDFPDTTTAPPTTTPLPTSTTPPPTSTTPPPTSTTPPPTSTTPPPTSTTPPPTSTTPPPTSTTPPPTSTTPPPTSTTPPPTSTTPPPTSTTPPPTSTTSPPTSTTPPPTSAPCLSQSTTGAPTGSGRPNCYNRCDATFCADKGTGITYHEISPCSRNYCRCSNMVPTYLSCASGKYFDGSVPLGPQTCHVGNATWCPPSGGLSGPPPLTSAQVAPFCNAANCAARNGQNTYYALDCCSRQWCYCYPNGTQVVQTCPSGMYFDHRSEWSQCRNSTSLEFCPTTFTTTTAAVPPTCATAAPSSTTVAPVPSTTPPVTSSSTPINTPPAPTPPPTVTTTPQPTSTSPTPTPNVRPQCYSRCDATFCSGKAPKYYAPVPCSRNLCYCNSTVSLMYGCGTGQYFDETSQTCRTPSASFCPSTGNPSAPAPQLLSAVQGMCSAQNCADRLGANTFYPLECCSPYWCYCYANGTRTIQTCPSGYYFDFRPEWVQCRPIANFEFCAQ</sequence>
<dbReference type="PROSITE" id="PS50940">
    <property type="entry name" value="CHIT_BIND_II"/>
    <property type="match status" value="3"/>
</dbReference>
<feature type="domain" description="Chitin-binding type-2" evidence="6">
    <location>
        <begin position="634"/>
        <end position="690"/>
    </location>
</feature>
<dbReference type="InterPro" id="IPR035940">
    <property type="entry name" value="CAP_sf"/>
</dbReference>
<evidence type="ECO:0000313" key="8">
    <source>
        <dbReference type="EMBL" id="GAU90104.1"/>
    </source>
</evidence>
<dbReference type="InterPro" id="IPR018244">
    <property type="entry name" value="Allrgn_V5/Tpx1_CS"/>
</dbReference>
<dbReference type="PROSITE" id="PS01010">
    <property type="entry name" value="CRISP_2"/>
    <property type="match status" value="1"/>
</dbReference>
<organism evidence="8 9">
    <name type="scientific">Ramazzottius varieornatus</name>
    <name type="common">Water bear</name>
    <name type="synonym">Tardigrade</name>
    <dbReference type="NCBI Taxonomy" id="947166"/>
    <lineage>
        <taxon>Eukaryota</taxon>
        <taxon>Metazoa</taxon>
        <taxon>Ecdysozoa</taxon>
        <taxon>Tardigrada</taxon>
        <taxon>Eutardigrada</taxon>
        <taxon>Parachela</taxon>
        <taxon>Hypsibioidea</taxon>
        <taxon>Ramazzottiidae</taxon>
        <taxon>Ramazzottius</taxon>
    </lineage>
</organism>
<proteinExistence type="inferred from homology"/>
<protein>
    <recommendedName>
        <fullName evidence="10">Chitin-binding type-2 domain-containing protein</fullName>
    </recommendedName>
</protein>
<name>A0A1D1UK69_RAMVA</name>
<feature type="compositionally biased region" description="Pro residues" evidence="4">
    <location>
        <begin position="294"/>
        <end position="369"/>
    </location>
</feature>
<keyword evidence="5" id="KW-0732">Signal</keyword>
<evidence type="ECO:0000259" key="7">
    <source>
        <dbReference type="PROSITE" id="PS51670"/>
    </source>
</evidence>
<dbReference type="PANTHER" id="PTHR10334">
    <property type="entry name" value="CYSTEINE-RICH SECRETORY PROTEIN-RELATED"/>
    <property type="match status" value="1"/>
</dbReference>
<dbReference type="GO" id="GO:0005576">
    <property type="term" value="C:extracellular region"/>
    <property type="evidence" value="ECO:0007669"/>
    <property type="project" value="InterPro"/>
</dbReference>
<evidence type="ECO:0000256" key="4">
    <source>
        <dbReference type="SAM" id="MobiDB-lite"/>
    </source>
</evidence>
<feature type="region of interest" description="Disordered" evidence="4">
    <location>
        <begin position="277"/>
        <end position="400"/>
    </location>
</feature>
<dbReference type="GO" id="GO:0008061">
    <property type="term" value="F:chitin binding"/>
    <property type="evidence" value="ECO:0007669"/>
    <property type="project" value="InterPro"/>
</dbReference>
<dbReference type="InterPro" id="IPR001283">
    <property type="entry name" value="CRISP-related"/>
</dbReference>
<evidence type="ECO:0000256" key="5">
    <source>
        <dbReference type="SAM" id="SignalP"/>
    </source>
</evidence>
<comment type="caution">
    <text evidence="8">The sequence shown here is derived from an EMBL/GenBank/DDBJ whole genome shotgun (WGS) entry which is preliminary data.</text>
</comment>
<feature type="compositionally biased region" description="Low complexity" evidence="4">
    <location>
        <begin position="280"/>
        <end position="293"/>
    </location>
</feature>
<evidence type="ECO:0008006" key="10">
    <source>
        <dbReference type="Google" id="ProtNLM"/>
    </source>
</evidence>
<evidence type="ECO:0000256" key="3">
    <source>
        <dbReference type="PROSITE-ProRule" id="PRU01005"/>
    </source>
</evidence>
<dbReference type="STRING" id="947166.A0A1D1UK69"/>
<reference evidence="8 9" key="1">
    <citation type="journal article" date="2016" name="Nat. Commun.">
        <title>Extremotolerant tardigrade genome and improved radiotolerance of human cultured cells by tardigrade-unique protein.</title>
        <authorList>
            <person name="Hashimoto T."/>
            <person name="Horikawa D.D."/>
            <person name="Saito Y."/>
            <person name="Kuwahara H."/>
            <person name="Kozuka-Hata H."/>
            <person name="Shin-I T."/>
            <person name="Minakuchi Y."/>
            <person name="Ohishi K."/>
            <person name="Motoyama A."/>
            <person name="Aizu T."/>
            <person name="Enomoto A."/>
            <person name="Kondo K."/>
            <person name="Tanaka S."/>
            <person name="Hara Y."/>
            <person name="Koshikawa S."/>
            <person name="Sagara H."/>
            <person name="Miura T."/>
            <person name="Yokobori S."/>
            <person name="Miyagawa K."/>
            <person name="Suzuki Y."/>
            <person name="Kubo T."/>
            <person name="Oyama M."/>
            <person name="Kohara Y."/>
            <person name="Fujiyama A."/>
            <person name="Arakawa K."/>
            <person name="Katayama T."/>
            <person name="Toyoda A."/>
            <person name="Kunieda T."/>
        </authorList>
    </citation>
    <scope>NUCLEOTIDE SEQUENCE [LARGE SCALE GENOMIC DNA]</scope>
    <source>
        <strain evidence="8 9">YOKOZUNA-1</strain>
    </source>
</reference>
<dbReference type="Proteomes" id="UP000186922">
    <property type="component" value="Unassembled WGS sequence"/>
</dbReference>
<dbReference type="SUPFAM" id="SSF57546">
    <property type="entry name" value="Crisp domain-like"/>
    <property type="match status" value="1"/>
</dbReference>
<dbReference type="InterPro" id="IPR013871">
    <property type="entry name" value="Cysteine_rich_secretory"/>
</dbReference>
<dbReference type="PROSITE" id="PS51670">
    <property type="entry name" value="SHKT"/>
    <property type="match status" value="1"/>
</dbReference>
<accession>A0A1D1UK69</accession>
<dbReference type="PRINTS" id="PR00838">
    <property type="entry name" value="V5ALLERGEN"/>
</dbReference>
<dbReference type="SMART" id="SM00494">
    <property type="entry name" value="ChtBD2"/>
    <property type="match status" value="4"/>
</dbReference>
<dbReference type="InterPro" id="IPR003582">
    <property type="entry name" value="ShKT_dom"/>
</dbReference>
<feature type="compositionally biased region" description="Pro residues" evidence="4">
    <location>
        <begin position="596"/>
        <end position="606"/>
    </location>
</feature>
<dbReference type="PROSITE" id="PS01009">
    <property type="entry name" value="CRISP_1"/>
    <property type="match status" value="1"/>
</dbReference>
<dbReference type="InterPro" id="IPR042076">
    <property type="entry name" value="Crisp-like_dom"/>
</dbReference>
<evidence type="ECO:0000259" key="6">
    <source>
        <dbReference type="PROSITE" id="PS50940"/>
    </source>
</evidence>
<dbReference type="Pfam" id="PF08562">
    <property type="entry name" value="Crisp"/>
    <property type="match status" value="1"/>
</dbReference>
<feature type="signal peptide" evidence="5">
    <location>
        <begin position="1"/>
        <end position="18"/>
    </location>
</feature>
<dbReference type="SMART" id="SM00198">
    <property type="entry name" value="SCP"/>
    <property type="match status" value="1"/>
</dbReference>
<feature type="chain" id="PRO_5008897303" description="Chitin-binding type-2 domain-containing protein" evidence="5">
    <location>
        <begin position="19"/>
        <end position="773"/>
    </location>
</feature>
<keyword evidence="2" id="KW-1015">Disulfide bond</keyword>
<feature type="compositionally biased region" description="Low complexity" evidence="4">
    <location>
        <begin position="572"/>
        <end position="595"/>
    </location>
</feature>
<keyword evidence="9" id="KW-1185">Reference proteome</keyword>
<feature type="domain" description="Chitin-binding type-2" evidence="6">
    <location>
        <begin position="410"/>
        <end position="472"/>
    </location>
</feature>
<feature type="compositionally biased region" description="Low complexity" evidence="4">
    <location>
        <begin position="607"/>
        <end position="618"/>
    </location>
</feature>
<comment type="similarity">
    <text evidence="1">Belongs to the CRISP family.</text>
</comment>
<dbReference type="InterPro" id="IPR002413">
    <property type="entry name" value="V5_allergen-like"/>
</dbReference>
<gene>
    <name evidence="8" type="primary">RvY_02573-1</name>
    <name evidence="8" type="synonym">RvY_02573.1</name>
    <name evidence="8" type="ORF">RvY_02573</name>
</gene>
<comment type="caution">
    <text evidence="3">Lacks conserved residue(s) required for the propagation of feature annotation.</text>
</comment>
<dbReference type="PRINTS" id="PR00837">
    <property type="entry name" value="V5TPXLIKE"/>
</dbReference>
<dbReference type="Gene3D" id="3.40.33.10">
    <property type="entry name" value="CAP"/>
    <property type="match status" value="1"/>
</dbReference>
<evidence type="ECO:0000256" key="1">
    <source>
        <dbReference type="ARBA" id="ARBA00009923"/>
    </source>
</evidence>
<dbReference type="SUPFAM" id="SSF55797">
    <property type="entry name" value="PR-1-like"/>
    <property type="match status" value="1"/>
</dbReference>
<dbReference type="OrthoDB" id="337038at2759"/>
<dbReference type="Pfam" id="PF00188">
    <property type="entry name" value="CAP"/>
    <property type="match status" value="1"/>
</dbReference>
<feature type="compositionally biased region" description="Polar residues" evidence="4">
    <location>
        <begin position="387"/>
        <end position="396"/>
    </location>
</feature>
<evidence type="ECO:0000313" key="9">
    <source>
        <dbReference type="Proteomes" id="UP000186922"/>
    </source>
</evidence>
<dbReference type="InterPro" id="IPR014044">
    <property type="entry name" value="CAP_dom"/>
</dbReference>
<evidence type="ECO:0000256" key="2">
    <source>
        <dbReference type="ARBA" id="ARBA00023157"/>
    </source>
</evidence>
<dbReference type="Gene3D" id="1.10.10.740">
    <property type="entry name" value="Crisp domain"/>
    <property type="match status" value="1"/>
</dbReference>
<dbReference type="AlphaFoldDB" id="A0A1D1UK69"/>
<dbReference type="EMBL" id="BDGG01000001">
    <property type="protein sequence ID" value="GAU90104.1"/>
    <property type="molecule type" value="Genomic_DNA"/>
</dbReference>